<evidence type="ECO:0000313" key="1">
    <source>
        <dbReference type="EMBL" id="VVB09510.1"/>
    </source>
</evidence>
<organism evidence="1 2">
    <name type="scientific">Arabis nemorensis</name>
    <dbReference type="NCBI Taxonomy" id="586526"/>
    <lineage>
        <taxon>Eukaryota</taxon>
        <taxon>Viridiplantae</taxon>
        <taxon>Streptophyta</taxon>
        <taxon>Embryophyta</taxon>
        <taxon>Tracheophyta</taxon>
        <taxon>Spermatophyta</taxon>
        <taxon>Magnoliopsida</taxon>
        <taxon>eudicotyledons</taxon>
        <taxon>Gunneridae</taxon>
        <taxon>Pentapetalae</taxon>
        <taxon>rosids</taxon>
        <taxon>malvids</taxon>
        <taxon>Brassicales</taxon>
        <taxon>Brassicaceae</taxon>
        <taxon>Arabideae</taxon>
        <taxon>Arabis</taxon>
    </lineage>
</organism>
<dbReference type="EMBL" id="CABITT030000006">
    <property type="protein sequence ID" value="VVB09510.1"/>
    <property type="molecule type" value="Genomic_DNA"/>
</dbReference>
<dbReference type="AlphaFoldDB" id="A0A565C7A8"/>
<proteinExistence type="predicted"/>
<name>A0A565C7A8_9BRAS</name>
<sequence length="286" mass="32406">MSFSYWLKEIPNLETLILWHCESLALQSLPPTLWILDASDCGSLKSASFSFYEPGGYITVNDHNCLKLEKEAMRVSSSLYDPDIPVMFPNCFSLDEEARRVIIQRWAYKCVWLPGKEVPVEFTHKATGNSITISSGTFSTSSRFKACLLISPIPNMQSGEFIVCCLRSKGVVINELKFRGFFLRSNPLVMERHLFVFSGELFKEHICLEVDATTSEIQFEFSCQGNDGMITECGVLQILEEEDETSIQVGGIVHSDGAVQVSKDESVFKSSKHRGWWNWLSLRIFI</sequence>
<dbReference type="Proteomes" id="UP000489600">
    <property type="component" value="Unassembled WGS sequence"/>
</dbReference>
<dbReference type="OrthoDB" id="1034734at2759"/>
<reference evidence="1" key="1">
    <citation type="submission" date="2019-07" db="EMBL/GenBank/DDBJ databases">
        <authorList>
            <person name="Dittberner H."/>
        </authorList>
    </citation>
    <scope>NUCLEOTIDE SEQUENCE [LARGE SCALE GENOMIC DNA]</scope>
</reference>
<comment type="caution">
    <text evidence="1">The sequence shown here is derived from an EMBL/GenBank/DDBJ whole genome shotgun (WGS) entry which is preliminary data.</text>
</comment>
<accession>A0A565C7A8</accession>
<keyword evidence="2" id="KW-1185">Reference proteome</keyword>
<protein>
    <submittedName>
        <fullName evidence="1">Uncharacterized protein</fullName>
    </submittedName>
</protein>
<evidence type="ECO:0000313" key="2">
    <source>
        <dbReference type="Proteomes" id="UP000489600"/>
    </source>
</evidence>
<gene>
    <name evidence="1" type="ORF">ANE_LOCUS19954</name>
</gene>